<dbReference type="InterPro" id="IPR010921">
    <property type="entry name" value="Trp_repressor/repl_initiator"/>
</dbReference>
<dbReference type="FunFam" id="1.10.8.60:FF:000003">
    <property type="entry name" value="Chromosomal replication initiator protein DnaA"/>
    <property type="match status" value="1"/>
</dbReference>
<keyword evidence="5 8" id="KW-0067">ATP-binding</keyword>
<dbReference type="Pfam" id="PF11638">
    <property type="entry name" value="DnaA_N"/>
    <property type="match status" value="1"/>
</dbReference>
<evidence type="ECO:0000259" key="14">
    <source>
        <dbReference type="SMART" id="SM00760"/>
    </source>
</evidence>
<feature type="binding site" evidence="8">
    <location>
        <position position="148"/>
    </location>
    <ligand>
        <name>ATP</name>
        <dbReference type="ChEBI" id="CHEBI:30616"/>
    </ligand>
</feature>
<dbReference type="HAMAP" id="MF_00377">
    <property type="entry name" value="DnaA_bact"/>
    <property type="match status" value="1"/>
</dbReference>
<dbReference type="AlphaFoldDB" id="A0A523S1K9"/>
<evidence type="ECO:0000256" key="6">
    <source>
        <dbReference type="ARBA" id="ARBA00023121"/>
    </source>
</evidence>
<proteinExistence type="inferred from homology"/>
<feature type="domain" description="AAA+ ATPase" evidence="13">
    <location>
        <begin position="137"/>
        <end position="265"/>
    </location>
</feature>
<reference evidence="15 16" key="1">
    <citation type="submission" date="2019-03" db="EMBL/GenBank/DDBJ databases">
        <title>Metabolic potential of uncultured bacteria and archaea associated with petroleum seepage in deep-sea sediments.</title>
        <authorList>
            <person name="Dong X."/>
            <person name="Hubert C."/>
        </authorList>
    </citation>
    <scope>NUCLEOTIDE SEQUENCE [LARGE SCALE GENOMIC DNA]</scope>
    <source>
        <strain evidence="15">E44_bin7</strain>
    </source>
</reference>
<protein>
    <recommendedName>
        <fullName evidence="8 9">Chromosomal replication initiator protein DnaA</fullName>
    </recommendedName>
</protein>
<dbReference type="GO" id="GO:0005886">
    <property type="term" value="C:plasma membrane"/>
    <property type="evidence" value="ECO:0007669"/>
    <property type="project" value="TreeGrafter"/>
</dbReference>
<feature type="region of interest" description="Domain IV, binds dsDNA" evidence="8">
    <location>
        <begin position="321"/>
        <end position="443"/>
    </location>
</feature>
<keyword evidence="6 8" id="KW-0446">Lipid-binding</keyword>
<name>A0A523S1K9_UNCAE</name>
<dbReference type="GO" id="GO:0006275">
    <property type="term" value="P:regulation of DNA replication"/>
    <property type="evidence" value="ECO:0007669"/>
    <property type="project" value="UniProtKB-UniRule"/>
</dbReference>
<feature type="coiled-coil region" evidence="12">
    <location>
        <begin position="411"/>
        <end position="442"/>
    </location>
</feature>
<keyword evidence="3 8" id="KW-0235">DNA replication</keyword>
<dbReference type="Gene3D" id="1.10.8.60">
    <property type="match status" value="1"/>
</dbReference>
<dbReference type="PROSITE" id="PS01008">
    <property type="entry name" value="DNAA"/>
    <property type="match status" value="1"/>
</dbReference>
<dbReference type="PANTHER" id="PTHR30050">
    <property type="entry name" value="CHROMOSOMAL REPLICATION INITIATOR PROTEIN DNAA"/>
    <property type="match status" value="1"/>
</dbReference>
<evidence type="ECO:0000256" key="9">
    <source>
        <dbReference type="NCBIfam" id="TIGR00362"/>
    </source>
</evidence>
<evidence type="ECO:0000256" key="2">
    <source>
        <dbReference type="ARBA" id="ARBA00022490"/>
    </source>
</evidence>
<dbReference type="Gene3D" id="3.40.50.300">
    <property type="entry name" value="P-loop containing nucleotide triphosphate hydrolases"/>
    <property type="match status" value="1"/>
</dbReference>
<sequence>MNKKEKDIWQQLLSRIEKHLKPQNFKTWFKPIQLYSLTQDKLTIQVPNDFFKEWIKERYLKKIKEEMKQLTGRKMEVDFIFFPRDNYTYQTKRSVFKRKSAISRLNPKYNFNSFVVGNNNRLAHAAALAVAQSPACAYNPLFLYGKVGLGKTHLLQAIAHYVMKNKDEITFTYLSSEEFTNELINAIKNRRTTQFRNKYRNTDILLVDDIHFLAGKERTQEEFFHTFNALYEAHKQIVLSSDRPPGEIPTLEKRLLSRFEWGLIADIQPPDFETRVAILKKKATMENLHFPDEAFIFIAERIKTNIRKLEGCLIRLAAHSSLFKEKINASSVSEMLKDIIPREQPKPITIELIQEKVSKYYKIKEEVIKGKKRVKSIAFPRQIAMYLCRELTEASFPEIGAKFGGKDHTTVMYAQKKIEKQKKKDENLKEELEKLIKILETSE</sequence>
<dbReference type="PANTHER" id="PTHR30050:SF2">
    <property type="entry name" value="CHROMOSOMAL REPLICATION INITIATOR PROTEIN DNAA"/>
    <property type="match status" value="1"/>
</dbReference>
<dbReference type="InterPro" id="IPR024633">
    <property type="entry name" value="DnaA_N_dom"/>
</dbReference>
<dbReference type="InterPro" id="IPR038454">
    <property type="entry name" value="DnaA_N_sf"/>
</dbReference>
<dbReference type="SUPFAM" id="SSF48295">
    <property type="entry name" value="TrpR-like"/>
    <property type="match status" value="1"/>
</dbReference>
<dbReference type="GO" id="GO:0006270">
    <property type="term" value="P:DNA replication initiation"/>
    <property type="evidence" value="ECO:0007669"/>
    <property type="project" value="UniProtKB-UniRule"/>
</dbReference>
<dbReference type="SMART" id="SM00382">
    <property type="entry name" value="AAA"/>
    <property type="match status" value="1"/>
</dbReference>
<feature type="binding site" evidence="8">
    <location>
        <position position="150"/>
    </location>
    <ligand>
        <name>ATP</name>
        <dbReference type="ChEBI" id="CHEBI:30616"/>
    </ligand>
</feature>
<dbReference type="GO" id="GO:0005524">
    <property type="term" value="F:ATP binding"/>
    <property type="evidence" value="ECO:0007669"/>
    <property type="project" value="UniProtKB-UniRule"/>
</dbReference>
<evidence type="ECO:0000256" key="3">
    <source>
        <dbReference type="ARBA" id="ARBA00022705"/>
    </source>
</evidence>
<dbReference type="Pfam" id="PF00308">
    <property type="entry name" value="Bac_DnaA"/>
    <property type="match status" value="1"/>
</dbReference>
<feature type="binding site" evidence="8">
    <location>
        <position position="152"/>
    </location>
    <ligand>
        <name>ATP</name>
        <dbReference type="ChEBI" id="CHEBI:30616"/>
    </ligand>
</feature>
<dbReference type="InterPro" id="IPR013159">
    <property type="entry name" value="DnaA_C"/>
</dbReference>
<evidence type="ECO:0000256" key="1">
    <source>
        <dbReference type="ARBA" id="ARBA00006583"/>
    </source>
</evidence>
<feature type="region of interest" description="Domain I, interacts with DnaA modulators" evidence="8">
    <location>
        <begin position="1"/>
        <end position="83"/>
    </location>
</feature>
<evidence type="ECO:0000313" key="15">
    <source>
        <dbReference type="EMBL" id="TET11741.1"/>
    </source>
</evidence>
<evidence type="ECO:0000256" key="8">
    <source>
        <dbReference type="HAMAP-Rule" id="MF_00377"/>
    </source>
</evidence>
<keyword evidence="4 8" id="KW-0547">Nucleotide-binding</keyword>
<evidence type="ECO:0000256" key="4">
    <source>
        <dbReference type="ARBA" id="ARBA00022741"/>
    </source>
</evidence>
<dbReference type="InterPro" id="IPR013317">
    <property type="entry name" value="DnaA_dom"/>
</dbReference>
<dbReference type="SMART" id="SM00760">
    <property type="entry name" value="Bac_DnaA_C"/>
    <property type="match status" value="1"/>
</dbReference>
<comment type="function">
    <text evidence="8 10">Plays an essential role in the initiation and regulation of chromosomal replication. ATP-DnaA binds to the origin of replication (oriC) to initiate formation of the DNA replication initiation complex once per cell cycle. Binds the DnaA box (a 9 base pair repeat at the origin) and separates the double-stranded (ds)DNA. Forms a right-handed helical filament on oriC DNA; dsDNA binds to the exterior of the filament while single-stranded (ss)DNA is stabiized in the filament's interior. The ATP-DnaA-oriC complex binds and stabilizes one strand of the AT-rich DNA unwinding element (DUE), permitting loading of DNA polymerase. After initiation quickly degrades to an ADP-DnaA complex that is not apt for DNA replication. Binds acidic phospholipids.</text>
</comment>
<comment type="subcellular location">
    <subcellularLocation>
        <location evidence="8">Cytoplasm</location>
    </subcellularLocation>
</comment>
<dbReference type="PRINTS" id="PR00051">
    <property type="entry name" value="DNAA"/>
</dbReference>
<dbReference type="InterPro" id="IPR027417">
    <property type="entry name" value="P-loop_NTPase"/>
</dbReference>
<comment type="domain">
    <text evidence="8">Domain I is involved in oligomerization and binding regulators, domain II is flexibile and of varying length in different bacteria, domain III forms the AAA+ region, while domain IV binds dsDNA.</text>
</comment>
<dbReference type="Proteomes" id="UP000316360">
    <property type="component" value="Unassembled WGS sequence"/>
</dbReference>
<keyword evidence="2 8" id="KW-0963">Cytoplasm</keyword>
<comment type="caution">
    <text evidence="15">The sequence shown here is derived from an EMBL/GenBank/DDBJ whole genome shotgun (WGS) entry which is preliminary data.</text>
</comment>
<feature type="domain" description="Chromosomal replication initiator DnaA C-terminal" evidence="14">
    <location>
        <begin position="349"/>
        <end position="418"/>
    </location>
</feature>
<dbReference type="EMBL" id="SOKJ01000131">
    <property type="protein sequence ID" value="TET11741.1"/>
    <property type="molecule type" value="Genomic_DNA"/>
</dbReference>
<dbReference type="InterPro" id="IPR001957">
    <property type="entry name" value="Chromosome_initiator_DnaA"/>
</dbReference>
<dbReference type="Gene3D" id="3.30.300.180">
    <property type="match status" value="1"/>
</dbReference>
<comment type="subunit">
    <text evidence="8">Oligomerizes as a right-handed, spiral filament on DNA at oriC.</text>
</comment>
<keyword evidence="12" id="KW-0175">Coiled coil</keyword>
<dbReference type="InterPro" id="IPR003593">
    <property type="entry name" value="AAA+_ATPase"/>
</dbReference>
<dbReference type="InterPro" id="IPR020591">
    <property type="entry name" value="Chromosome_initiator_DnaA-like"/>
</dbReference>
<dbReference type="Gene3D" id="1.10.1750.10">
    <property type="match status" value="1"/>
</dbReference>
<dbReference type="GO" id="GO:0003688">
    <property type="term" value="F:DNA replication origin binding"/>
    <property type="evidence" value="ECO:0007669"/>
    <property type="project" value="UniProtKB-UniRule"/>
</dbReference>
<dbReference type="GO" id="GO:0008289">
    <property type="term" value="F:lipid binding"/>
    <property type="evidence" value="ECO:0007669"/>
    <property type="project" value="UniProtKB-KW"/>
</dbReference>
<dbReference type="SUPFAM" id="SSF52540">
    <property type="entry name" value="P-loop containing nucleoside triphosphate hydrolases"/>
    <property type="match status" value="1"/>
</dbReference>
<evidence type="ECO:0000256" key="11">
    <source>
        <dbReference type="RuleBase" id="RU004227"/>
    </source>
</evidence>
<keyword evidence="7 8" id="KW-0238">DNA-binding</keyword>
<accession>A0A523S1K9</accession>
<evidence type="ECO:0000256" key="10">
    <source>
        <dbReference type="RuleBase" id="RU000577"/>
    </source>
</evidence>
<dbReference type="Pfam" id="PF08299">
    <property type="entry name" value="Bac_DnaA_C"/>
    <property type="match status" value="1"/>
</dbReference>
<evidence type="ECO:0000256" key="7">
    <source>
        <dbReference type="ARBA" id="ARBA00023125"/>
    </source>
</evidence>
<feature type="binding site" evidence="8">
    <location>
        <position position="151"/>
    </location>
    <ligand>
        <name>ATP</name>
        <dbReference type="ChEBI" id="CHEBI:30616"/>
    </ligand>
</feature>
<evidence type="ECO:0000313" key="16">
    <source>
        <dbReference type="Proteomes" id="UP000316360"/>
    </source>
</evidence>
<dbReference type="InterPro" id="IPR018312">
    <property type="entry name" value="Chromosome_initiator_DnaA_CS"/>
</dbReference>
<evidence type="ECO:0000259" key="13">
    <source>
        <dbReference type="SMART" id="SM00382"/>
    </source>
</evidence>
<feature type="region of interest" description="Domain III, AAA+ region" evidence="8">
    <location>
        <begin position="104"/>
        <end position="320"/>
    </location>
</feature>
<comment type="caution">
    <text evidence="8">Lacks conserved residue(s) required for the propagation of feature annotation.</text>
</comment>
<gene>
    <name evidence="8 15" type="primary">dnaA</name>
    <name evidence="15" type="ORF">E3J84_02490</name>
</gene>
<evidence type="ECO:0000256" key="5">
    <source>
        <dbReference type="ARBA" id="ARBA00022840"/>
    </source>
</evidence>
<dbReference type="NCBIfam" id="TIGR00362">
    <property type="entry name" value="DnaA"/>
    <property type="match status" value="1"/>
</dbReference>
<organism evidence="15 16">
    <name type="scientific">Aerophobetes bacterium</name>
    <dbReference type="NCBI Taxonomy" id="2030807"/>
    <lineage>
        <taxon>Bacteria</taxon>
        <taxon>Candidatus Aerophobota</taxon>
    </lineage>
</organism>
<evidence type="ECO:0000256" key="12">
    <source>
        <dbReference type="SAM" id="Coils"/>
    </source>
</evidence>
<dbReference type="CDD" id="cd00009">
    <property type="entry name" value="AAA"/>
    <property type="match status" value="1"/>
</dbReference>
<comment type="similarity">
    <text evidence="1 8 11">Belongs to the DnaA family.</text>
</comment>
<dbReference type="FunFam" id="3.40.50.300:FF:000150">
    <property type="entry name" value="Chromosomal replication initiator protein DnaA"/>
    <property type="match status" value="1"/>
</dbReference>
<dbReference type="GO" id="GO:0005737">
    <property type="term" value="C:cytoplasm"/>
    <property type="evidence" value="ECO:0007669"/>
    <property type="project" value="UniProtKB-SubCell"/>
</dbReference>
<dbReference type="CDD" id="cd06571">
    <property type="entry name" value="Bac_DnaA_C"/>
    <property type="match status" value="1"/>
</dbReference>